<dbReference type="Proteomes" id="UP001174909">
    <property type="component" value="Unassembled WGS sequence"/>
</dbReference>
<comment type="caution">
    <text evidence="1">The sequence shown here is derived from an EMBL/GenBank/DDBJ whole genome shotgun (WGS) entry which is preliminary data.</text>
</comment>
<dbReference type="AlphaFoldDB" id="A0AA35XAI9"/>
<organism evidence="1 2">
    <name type="scientific">Geodia barretti</name>
    <name type="common">Barrett's horny sponge</name>
    <dbReference type="NCBI Taxonomy" id="519541"/>
    <lineage>
        <taxon>Eukaryota</taxon>
        <taxon>Metazoa</taxon>
        <taxon>Porifera</taxon>
        <taxon>Demospongiae</taxon>
        <taxon>Heteroscleromorpha</taxon>
        <taxon>Tetractinellida</taxon>
        <taxon>Astrophorina</taxon>
        <taxon>Geodiidae</taxon>
        <taxon>Geodia</taxon>
    </lineage>
</organism>
<gene>
    <name evidence="1" type="ORF">GBAR_LOCUS24251</name>
</gene>
<proteinExistence type="predicted"/>
<keyword evidence="2" id="KW-1185">Reference proteome</keyword>
<reference evidence="1" key="1">
    <citation type="submission" date="2023-03" db="EMBL/GenBank/DDBJ databases">
        <authorList>
            <person name="Steffen K."/>
            <person name="Cardenas P."/>
        </authorList>
    </citation>
    <scope>NUCLEOTIDE SEQUENCE</scope>
</reference>
<name>A0AA35XAI9_GEOBA</name>
<evidence type="ECO:0000313" key="2">
    <source>
        <dbReference type="Proteomes" id="UP001174909"/>
    </source>
</evidence>
<sequence length="264" mass="29505">MARAQELGGFFALPQRQPEEQGWTSARDLFKGDDQRLGELVMAYGQRAWESDNRHVAGSAFLVAYLSRVVFPLVGQYVLERRVPDVSLDNLSFHWNGSGIDATGLNCLAFAALPDDSAVNHLDAMAVADADALYAQLKVWLFDDNLNIVIDSLLRAAGASWKVSLNAVAAAFSQVLNRLYATAGRPEEVVRIAASFLTDPDSPIYGQLTMEEFQYQGRTGFFSRRRGCCLWWRSPRSNDYCSNCILLPPDQQDQRFREMLAGLR</sequence>
<protein>
    <recommendedName>
        <fullName evidence="3">Aerobactin siderophore biosynthesis IucA/IucC-like C-terminal domain-containing protein</fullName>
    </recommendedName>
</protein>
<evidence type="ECO:0008006" key="3">
    <source>
        <dbReference type="Google" id="ProtNLM"/>
    </source>
</evidence>
<accession>A0AA35XAI9</accession>
<dbReference type="EMBL" id="CASHTH010003351">
    <property type="protein sequence ID" value="CAI8043722.1"/>
    <property type="molecule type" value="Genomic_DNA"/>
</dbReference>
<evidence type="ECO:0000313" key="1">
    <source>
        <dbReference type="EMBL" id="CAI8043722.1"/>
    </source>
</evidence>